<accession>A0AAN9T088</accession>
<dbReference type="InterPro" id="IPR033131">
    <property type="entry name" value="Pectinesterase_Asp_AS"/>
</dbReference>
<keyword evidence="10" id="KW-0325">Glycoprotein</keyword>
<evidence type="ECO:0000259" key="18">
    <source>
        <dbReference type="SMART" id="SM00856"/>
    </source>
</evidence>
<dbReference type="NCBIfam" id="TIGR01614">
    <property type="entry name" value="PME_inhib"/>
    <property type="match status" value="1"/>
</dbReference>
<gene>
    <name evidence="19" type="ORF">VNO78_03242</name>
</gene>
<keyword evidence="17" id="KW-0472">Membrane</keyword>
<dbReference type="Pfam" id="PF01095">
    <property type="entry name" value="Pectinesterase"/>
    <property type="match status" value="1"/>
</dbReference>
<comment type="similarity">
    <text evidence="3">In the N-terminal section; belongs to the PMEI family.</text>
</comment>
<evidence type="ECO:0000256" key="3">
    <source>
        <dbReference type="ARBA" id="ARBA00006027"/>
    </source>
</evidence>
<evidence type="ECO:0000256" key="14">
    <source>
        <dbReference type="RuleBase" id="RU000589"/>
    </source>
</evidence>
<dbReference type="AlphaFoldDB" id="A0AAN9T088"/>
<dbReference type="SUPFAM" id="SSF101148">
    <property type="entry name" value="Plant invertase/pectin methylesterase inhibitor"/>
    <property type="match status" value="1"/>
</dbReference>
<feature type="coiled-coil region" evidence="15">
    <location>
        <begin position="135"/>
        <end position="162"/>
    </location>
</feature>
<comment type="pathway">
    <text evidence="2 14">Glycan metabolism; pectin degradation; 2-dehydro-3-deoxy-D-gluconate from pectin: step 1/5.</text>
</comment>
<keyword evidence="6" id="KW-0134">Cell wall</keyword>
<dbReference type="GO" id="GO:0045490">
    <property type="term" value="P:pectin catabolic process"/>
    <property type="evidence" value="ECO:0007669"/>
    <property type="project" value="UniProtKB-UniRule"/>
</dbReference>
<evidence type="ECO:0000256" key="2">
    <source>
        <dbReference type="ARBA" id="ARBA00005184"/>
    </source>
</evidence>
<evidence type="ECO:0000256" key="16">
    <source>
        <dbReference type="SAM" id="MobiDB-lite"/>
    </source>
</evidence>
<dbReference type="SMART" id="SM00856">
    <property type="entry name" value="PMEI"/>
    <property type="match status" value="1"/>
</dbReference>
<dbReference type="InterPro" id="IPR000070">
    <property type="entry name" value="Pectinesterase_cat"/>
</dbReference>
<comment type="catalytic activity">
    <reaction evidence="11 14">
        <text>[(1-&gt;4)-alpha-D-galacturonosyl methyl ester](n) + n H2O = [(1-&gt;4)-alpha-D-galacturonosyl](n) + n methanol + n H(+)</text>
        <dbReference type="Rhea" id="RHEA:22380"/>
        <dbReference type="Rhea" id="RHEA-COMP:14570"/>
        <dbReference type="Rhea" id="RHEA-COMP:14573"/>
        <dbReference type="ChEBI" id="CHEBI:15377"/>
        <dbReference type="ChEBI" id="CHEBI:15378"/>
        <dbReference type="ChEBI" id="CHEBI:17790"/>
        <dbReference type="ChEBI" id="CHEBI:140522"/>
        <dbReference type="ChEBI" id="CHEBI:140523"/>
        <dbReference type="EC" id="3.1.1.11"/>
    </reaction>
</comment>
<comment type="similarity">
    <text evidence="4">In the C-terminal section; belongs to the pectinesterase family.</text>
</comment>
<dbReference type="FunFam" id="1.20.140.40:FF:000001">
    <property type="entry name" value="Pectinesterase"/>
    <property type="match status" value="1"/>
</dbReference>
<feature type="domain" description="Pectinesterase inhibitor" evidence="18">
    <location>
        <begin position="71"/>
        <end position="222"/>
    </location>
</feature>
<dbReference type="CDD" id="cd15798">
    <property type="entry name" value="PMEI-like_3"/>
    <property type="match status" value="1"/>
</dbReference>
<keyword evidence="9" id="KW-1015">Disulfide bond</keyword>
<dbReference type="InterPro" id="IPR006501">
    <property type="entry name" value="Pectinesterase_inhib_dom"/>
</dbReference>
<keyword evidence="8 14" id="KW-0063">Aspartyl esterase</keyword>
<keyword evidence="20" id="KW-1185">Reference proteome</keyword>
<evidence type="ECO:0000256" key="6">
    <source>
        <dbReference type="ARBA" id="ARBA00022512"/>
    </source>
</evidence>
<dbReference type="InterPro" id="IPR035513">
    <property type="entry name" value="Invertase/methylesterase_inhib"/>
</dbReference>
<dbReference type="EMBL" id="JAYMYS010000001">
    <property type="protein sequence ID" value="KAK7411801.1"/>
    <property type="molecule type" value="Genomic_DNA"/>
</dbReference>
<keyword evidence="17" id="KW-1133">Transmembrane helix</keyword>
<evidence type="ECO:0000256" key="11">
    <source>
        <dbReference type="ARBA" id="ARBA00047928"/>
    </source>
</evidence>
<dbReference type="PROSITE" id="PS00503">
    <property type="entry name" value="PECTINESTERASE_2"/>
    <property type="match status" value="1"/>
</dbReference>
<dbReference type="Gene3D" id="1.20.140.40">
    <property type="entry name" value="Invertase/pectin methylesterase inhibitor family protein"/>
    <property type="match status" value="1"/>
</dbReference>
<dbReference type="PANTHER" id="PTHR31707">
    <property type="entry name" value="PECTINESTERASE"/>
    <property type="match status" value="1"/>
</dbReference>
<dbReference type="GO" id="GO:0042545">
    <property type="term" value="P:cell wall modification"/>
    <property type="evidence" value="ECO:0007669"/>
    <property type="project" value="UniProtKB-UniRule"/>
</dbReference>
<dbReference type="FunFam" id="2.160.20.10:FF:000001">
    <property type="entry name" value="Pectinesterase"/>
    <property type="match status" value="1"/>
</dbReference>
<evidence type="ECO:0000313" key="19">
    <source>
        <dbReference type="EMBL" id="KAK7411801.1"/>
    </source>
</evidence>
<feature type="compositionally biased region" description="Low complexity" evidence="16">
    <location>
        <begin position="262"/>
        <end position="281"/>
    </location>
</feature>
<dbReference type="InterPro" id="IPR011050">
    <property type="entry name" value="Pectin_lyase_fold/virulence"/>
</dbReference>
<dbReference type="InterPro" id="IPR012334">
    <property type="entry name" value="Pectin_lyas_fold"/>
</dbReference>
<dbReference type="Gene3D" id="2.160.20.10">
    <property type="entry name" value="Single-stranded right-handed beta-helix, Pectin lyase-like"/>
    <property type="match status" value="1"/>
</dbReference>
<keyword evidence="6" id="KW-0964">Secreted</keyword>
<keyword evidence="7 14" id="KW-0378">Hydrolase</keyword>
<evidence type="ECO:0000256" key="8">
    <source>
        <dbReference type="ARBA" id="ARBA00023085"/>
    </source>
</evidence>
<keyword evidence="15" id="KW-0175">Coiled coil</keyword>
<evidence type="ECO:0000256" key="4">
    <source>
        <dbReference type="ARBA" id="ARBA00007786"/>
    </source>
</evidence>
<comment type="caution">
    <text evidence="19">The sequence shown here is derived from an EMBL/GenBank/DDBJ whole genome shotgun (WGS) entry which is preliminary data.</text>
</comment>
<dbReference type="EC" id="3.1.1.11" evidence="5 14"/>
<dbReference type="Pfam" id="PF04043">
    <property type="entry name" value="PMEI"/>
    <property type="match status" value="1"/>
</dbReference>
<evidence type="ECO:0000256" key="5">
    <source>
        <dbReference type="ARBA" id="ARBA00013229"/>
    </source>
</evidence>
<comment type="function">
    <text evidence="12">Acts in the modification of cell walls via demethylesterification of cell wall pectin.</text>
</comment>
<feature type="transmembrane region" description="Helical" evidence="17">
    <location>
        <begin position="25"/>
        <end position="47"/>
    </location>
</feature>
<evidence type="ECO:0000256" key="1">
    <source>
        <dbReference type="ARBA" id="ARBA00004191"/>
    </source>
</evidence>
<evidence type="ECO:0000256" key="12">
    <source>
        <dbReference type="ARBA" id="ARBA00057335"/>
    </source>
</evidence>
<organism evidence="19 20">
    <name type="scientific">Psophocarpus tetragonolobus</name>
    <name type="common">Winged bean</name>
    <name type="synonym">Dolichos tetragonolobus</name>
    <dbReference type="NCBI Taxonomy" id="3891"/>
    <lineage>
        <taxon>Eukaryota</taxon>
        <taxon>Viridiplantae</taxon>
        <taxon>Streptophyta</taxon>
        <taxon>Embryophyta</taxon>
        <taxon>Tracheophyta</taxon>
        <taxon>Spermatophyta</taxon>
        <taxon>Magnoliopsida</taxon>
        <taxon>eudicotyledons</taxon>
        <taxon>Gunneridae</taxon>
        <taxon>Pentapetalae</taxon>
        <taxon>rosids</taxon>
        <taxon>fabids</taxon>
        <taxon>Fabales</taxon>
        <taxon>Fabaceae</taxon>
        <taxon>Papilionoideae</taxon>
        <taxon>50 kb inversion clade</taxon>
        <taxon>NPAAA clade</taxon>
        <taxon>indigoferoid/millettioid clade</taxon>
        <taxon>Phaseoleae</taxon>
        <taxon>Psophocarpus</taxon>
    </lineage>
</organism>
<keyword evidence="17" id="KW-0812">Transmembrane</keyword>
<proteinExistence type="inferred from homology"/>
<name>A0AAN9T088_PSOTE</name>
<dbReference type="GO" id="GO:0030599">
    <property type="term" value="F:pectinesterase activity"/>
    <property type="evidence" value="ECO:0007669"/>
    <property type="project" value="UniProtKB-UniRule"/>
</dbReference>
<evidence type="ECO:0000256" key="9">
    <source>
        <dbReference type="ARBA" id="ARBA00023157"/>
    </source>
</evidence>
<feature type="region of interest" description="Disordered" evidence="16">
    <location>
        <begin position="262"/>
        <end position="315"/>
    </location>
</feature>
<evidence type="ECO:0000256" key="17">
    <source>
        <dbReference type="SAM" id="Phobius"/>
    </source>
</evidence>
<evidence type="ECO:0000256" key="13">
    <source>
        <dbReference type="PROSITE-ProRule" id="PRU10040"/>
    </source>
</evidence>
<dbReference type="GO" id="GO:0004857">
    <property type="term" value="F:enzyme inhibitor activity"/>
    <property type="evidence" value="ECO:0007669"/>
    <property type="project" value="InterPro"/>
</dbReference>
<sequence>MAFQDFDLISERRRNEAKLKMRKKILIGVVSTILLACVVGAATFVVVQRTGPTTKQATPMEPMVASPHVDRNSRLVEMICSSAEYKDKCKTSIGEALKKDPKLAEPKDVVLVSMVLAENEVDKAFNETAKMDFANEEEKGAYEDCKALLEDAKEELGKSINEVDGNDANTLTAKVSQLNSWLSAVMSYQQTCIDGFPNGKMKNDFSNMFNESRELVSNSLAVVSQFSSFFSIFQGAGNLHLPWDLDNNNGVGVAVVARAPAPSVPASSSGSNPSSIASPPGVALAPQGSHNGYAAAAPGATPRPAPGPLPSWASGEIPQWATPVPSWTGPSDFIGSYDRPTPNVTVAQDGTRDFKTISDALAAIPSQYDGRYVVYVKEGVYDETVTVTRKMVNLTMYGDGGRKSIITGNKNYVDGVRTFQTASFVVLGDGFLGKDMGFRNTAGAEKHQAVAARIQADQAIFFNCNFEGFQDTLYAQTHRQFYRDCYISGTIDFIFGDSSAVFQNCTMVVRRPLDNQQNIVTAHGRLDKSENTGFVLQNCVIKADDDLVAVKDTIRSYLGRPWKEYSRTIVMESQIDDLIHPDGWLPWEGTFGLSTLYYGEYSNTGVGANTNARVPWPTRKNIVRDEATRYTVEAFLQGTWINGTTVPAHLGLYN</sequence>
<evidence type="ECO:0000313" key="20">
    <source>
        <dbReference type="Proteomes" id="UP001386955"/>
    </source>
</evidence>
<dbReference type="SUPFAM" id="SSF51126">
    <property type="entry name" value="Pectin lyase-like"/>
    <property type="match status" value="1"/>
</dbReference>
<feature type="active site" evidence="13">
    <location>
        <position position="492"/>
    </location>
</feature>
<comment type="subcellular location">
    <subcellularLocation>
        <location evidence="1">Secreted</location>
        <location evidence="1">Cell wall</location>
    </subcellularLocation>
</comment>
<evidence type="ECO:0000256" key="7">
    <source>
        <dbReference type="ARBA" id="ARBA00022801"/>
    </source>
</evidence>
<evidence type="ECO:0000256" key="10">
    <source>
        <dbReference type="ARBA" id="ARBA00023180"/>
    </source>
</evidence>
<reference evidence="19 20" key="1">
    <citation type="submission" date="2024-01" db="EMBL/GenBank/DDBJ databases">
        <title>The genomes of 5 underutilized Papilionoideae crops provide insights into root nodulation and disease resistanc.</title>
        <authorList>
            <person name="Jiang F."/>
        </authorList>
    </citation>
    <scope>NUCLEOTIDE SEQUENCE [LARGE SCALE GENOMIC DNA]</scope>
    <source>
        <strain evidence="19">DUOXIRENSHENG_FW03</strain>
        <tissue evidence="19">Leaves</tissue>
    </source>
</reference>
<dbReference type="Proteomes" id="UP001386955">
    <property type="component" value="Unassembled WGS sequence"/>
</dbReference>
<protein>
    <recommendedName>
        <fullName evidence="5 14">Pectinesterase</fullName>
        <ecNumber evidence="5 14">3.1.1.11</ecNumber>
    </recommendedName>
</protein>
<evidence type="ECO:0000256" key="15">
    <source>
        <dbReference type="SAM" id="Coils"/>
    </source>
</evidence>